<dbReference type="AlphaFoldDB" id="A0A9N9BQD9"/>
<reference evidence="1" key="1">
    <citation type="submission" date="2021-06" db="EMBL/GenBank/DDBJ databases">
        <authorList>
            <person name="Kallberg Y."/>
            <person name="Tangrot J."/>
            <person name="Rosling A."/>
        </authorList>
    </citation>
    <scope>NUCLEOTIDE SEQUENCE</scope>
    <source>
        <strain evidence="1">BR232B</strain>
    </source>
</reference>
<comment type="caution">
    <text evidence="1">The sequence shown here is derived from an EMBL/GenBank/DDBJ whole genome shotgun (WGS) entry which is preliminary data.</text>
</comment>
<accession>A0A9N9BQD9</accession>
<keyword evidence="2" id="KW-1185">Reference proteome</keyword>
<dbReference type="EMBL" id="CAJVPI010000782">
    <property type="protein sequence ID" value="CAG8571689.1"/>
    <property type="molecule type" value="Genomic_DNA"/>
</dbReference>
<gene>
    <name evidence="1" type="ORF">PBRASI_LOCUS6134</name>
</gene>
<evidence type="ECO:0000313" key="2">
    <source>
        <dbReference type="Proteomes" id="UP000789739"/>
    </source>
</evidence>
<protein>
    <submittedName>
        <fullName evidence="1">3860_t:CDS:1</fullName>
    </submittedName>
</protein>
<organism evidence="1 2">
    <name type="scientific">Paraglomus brasilianum</name>
    <dbReference type="NCBI Taxonomy" id="144538"/>
    <lineage>
        <taxon>Eukaryota</taxon>
        <taxon>Fungi</taxon>
        <taxon>Fungi incertae sedis</taxon>
        <taxon>Mucoromycota</taxon>
        <taxon>Glomeromycotina</taxon>
        <taxon>Glomeromycetes</taxon>
        <taxon>Paraglomerales</taxon>
        <taxon>Paraglomeraceae</taxon>
        <taxon>Paraglomus</taxon>
    </lineage>
</organism>
<dbReference type="Proteomes" id="UP000789739">
    <property type="component" value="Unassembled WGS sequence"/>
</dbReference>
<proteinExistence type="predicted"/>
<dbReference type="OrthoDB" id="2303713at2759"/>
<name>A0A9N9BQD9_9GLOM</name>
<evidence type="ECO:0000313" key="1">
    <source>
        <dbReference type="EMBL" id="CAG8571689.1"/>
    </source>
</evidence>
<sequence>MDLWDGLMADTDGSVKLFISSPMGVGKSYILFLVTMAYSQDWSILYILNGTEFHKTNALASSEVICSYFFVLNWDILTASELPVYNTNDKHFWMDRASAVIIKHLQPFHHKTLLFIDEYGKLFENPLPT</sequence>